<keyword evidence="7" id="KW-0406">Ion transport</keyword>
<dbReference type="RefSeq" id="WP_102634740.1">
    <property type="nucleotide sequence ID" value="NZ_CADIJZ010000022.1"/>
</dbReference>
<dbReference type="InterPro" id="IPR033900">
    <property type="entry name" value="Gram_neg_porin_domain"/>
</dbReference>
<keyword evidence="13" id="KW-1185">Reference proteome</keyword>
<keyword evidence="8" id="KW-0626">Porin</keyword>
<keyword evidence="5" id="KW-0812">Transmembrane</keyword>
<evidence type="ECO:0000313" key="12">
    <source>
        <dbReference type="EMBL" id="PMS27512.1"/>
    </source>
</evidence>
<evidence type="ECO:0000259" key="11">
    <source>
        <dbReference type="Pfam" id="PF13609"/>
    </source>
</evidence>
<accession>A0ABX4UZI7</accession>
<reference evidence="12 13" key="1">
    <citation type="submission" date="2018-01" db="EMBL/GenBank/DDBJ databases">
        <title>Whole genome analyses suggest that Burkholderia sensu lato contains two further novel genera in the rhizoxinica-symbiotica group Mycetohabitans gen. nov., and Trinickia gen. nov.: implications for the evolution of diazotrophy and nodulation in the Burkholderiaceae.</title>
        <authorList>
            <person name="Estrada-de los Santos P."/>
            <person name="Palmer M."/>
            <person name="Chavez-Ramirez B."/>
            <person name="Beukes C."/>
            <person name="Steenkamp E.T."/>
            <person name="Hirsch A.M."/>
            <person name="Manyaka P."/>
            <person name="Maluk M."/>
            <person name="Lafos M."/>
            <person name="Crook M."/>
            <person name="Gross E."/>
            <person name="Simon M.F."/>
            <person name="Bueno dos Reis Junior F."/>
            <person name="Poole P.S."/>
            <person name="Venter S.N."/>
            <person name="James E.K."/>
        </authorList>
    </citation>
    <scope>NUCLEOTIDE SEQUENCE [LARGE SCALE GENOMIC DNA]</scope>
    <source>
        <strain evidence="12 13">WSM 3937</strain>
    </source>
</reference>
<keyword evidence="6" id="KW-0732">Signal</keyword>
<evidence type="ECO:0000313" key="13">
    <source>
        <dbReference type="Proteomes" id="UP000235659"/>
    </source>
</evidence>
<comment type="subcellular location">
    <subcellularLocation>
        <location evidence="1">Cell outer membrane</location>
        <topology evidence="1">Multi-pass membrane protein</topology>
    </subcellularLocation>
</comment>
<keyword evidence="9" id="KW-0472">Membrane</keyword>
<evidence type="ECO:0000256" key="8">
    <source>
        <dbReference type="ARBA" id="ARBA00023114"/>
    </source>
</evidence>
<keyword evidence="3" id="KW-0813">Transport</keyword>
<evidence type="ECO:0000256" key="4">
    <source>
        <dbReference type="ARBA" id="ARBA00022452"/>
    </source>
</evidence>
<dbReference type="PANTHER" id="PTHR34501">
    <property type="entry name" value="PROTEIN YDDL-RELATED"/>
    <property type="match status" value="1"/>
</dbReference>
<keyword evidence="4" id="KW-1134">Transmembrane beta strand</keyword>
<protein>
    <recommendedName>
        <fullName evidence="11">Porin domain-containing protein</fullName>
    </recommendedName>
</protein>
<evidence type="ECO:0000256" key="10">
    <source>
        <dbReference type="ARBA" id="ARBA00023237"/>
    </source>
</evidence>
<gene>
    <name evidence="12" type="ORF">C0Z16_25035</name>
</gene>
<comment type="subunit">
    <text evidence="2">Homotrimer.</text>
</comment>
<evidence type="ECO:0000256" key="7">
    <source>
        <dbReference type="ARBA" id="ARBA00023065"/>
    </source>
</evidence>
<evidence type="ECO:0000256" key="2">
    <source>
        <dbReference type="ARBA" id="ARBA00011233"/>
    </source>
</evidence>
<keyword evidence="10" id="KW-0998">Cell outer membrane</keyword>
<organism evidence="12 13">
    <name type="scientific">Paraburkholderia rhynchosiae</name>
    <dbReference type="NCBI Taxonomy" id="487049"/>
    <lineage>
        <taxon>Bacteria</taxon>
        <taxon>Pseudomonadati</taxon>
        <taxon>Pseudomonadota</taxon>
        <taxon>Betaproteobacteria</taxon>
        <taxon>Burkholderiales</taxon>
        <taxon>Burkholderiaceae</taxon>
        <taxon>Paraburkholderia</taxon>
    </lineage>
</organism>
<proteinExistence type="predicted"/>
<sequence length="165" mass="17563">MRYTGLHDNRWSLIGSEDAGGGRKAVFNVEAGFLASSGQSDSHTSGALFSRRAFVGMSDHKLGTVNTGLIEPADYNGANRYDVMLVAPASVLGSLVADQPRPFVDNNERDPGRLPGTIRYESKSIGGFNLQTSYSFGSANTANSSSYTVAGLNYDRGARSRCDVA</sequence>
<evidence type="ECO:0000256" key="9">
    <source>
        <dbReference type="ARBA" id="ARBA00023136"/>
    </source>
</evidence>
<dbReference type="Pfam" id="PF13609">
    <property type="entry name" value="Porin_4"/>
    <property type="match status" value="1"/>
</dbReference>
<dbReference type="SUPFAM" id="SSF56935">
    <property type="entry name" value="Porins"/>
    <property type="match status" value="1"/>
</dbReference>
<feature type="domain" description="Porin" evidence="11">
    <location>
        <begin position="7"/>
        <end position="157"/>
    </location>
</feature>
<dbReference type="Gene3D" id="2.40.160.10">
    <property type="entry name" value="Porin"/>
    <property type="match status" value="1"/>
</dbReference>
<evidence type="ECO:0000256" key="5">
    <source>
        <dbReference type="ARBA" id="ARBA00022692"/>
    </source>
</evidence>
<evidence type="ECO:0000256" key="6">
    <source>
        <dbReference type="ARBA" id="ARBA00022729"/>
    </source>
</evidence>
<dbReference type="InterPro" id="IPR050298">
    <property type="entry name" value="Gram-neg_bact_OMP"/>
</dbReference>
<evidence type="ECO:0000256" key="1">
    <source>
        <dbReference type="ARBA" id="ARBA00004571"/>
    </source>
</evidence>
<evidence type="ECO:0000256" key="3">
    <source>
        <dbReference type="ARBA" id="ARBA00022448"/>
    </source>
</evidence>
<dbReference type="InterPro" id="IPR023614">
    <property type="entry name" value="Porin_dom_sf"/>
</dbReference>
<dbReference type="EMBL" id="PNXY01000020">
    <property type="protein sequence ID" value="PMS27512.1"/>
    <property type="molecule type" value="Genomic_DNA"/>
</dbReference>
<dbReference type="CDD" id="cd00342">
    <property type="entry name" value="gram_neg_porins"/>
    <property type="match status" value="1"/>
</dbReference>
<dbReference type="Proteomes" id="UP000235659">
    <property type="component" value="Unassembled WGS sequence"/>
</dbReference>
<dbReference type="PANTHER" id="PTHR34501:SF9">
    <property type="entry name" value="MAJOR OUTER MEMBRANE PROTEIN P.IA"/>
    <property type="match status" value="1"/>
</dbReference>
<comment type="caution">
    <text evidence="12">The sequence shown here is derived from an EMBL/GenBank/DDBJ whole genome shotgun (WGS) entry which is preliminary data.</text>
</comment>
<name>A0ABX4UZI7_9BURK</name>